<organism evidence="6 7">
    <name type="scientific">Trichomonas vaginalis (strain ATCC PRA-98 / G3)</name>
    <dbReference type="NCBI Taxonomy" id="412133"/>
    <lineage>
        <taxon>Eukaryota</taxon>
        <taxon>Metamonada</taxon>
        <taxon>Parabasalia</taxon>
        <taxon>Trichomonadida</taxon>
        <taxon>Trichomonadidae</taxon>
        <taxon>Trichomonas</taxon>
    </lineage>
</organism>
<reference evidence="6" key="1">
    <citation type="submission" date="2006-10" db="EMBL/GenBank/DDBJ databases">
        <authorList>
            <person name="Amadeo P."/>
            <person name="Zhao Q."/>
            <person name="Wortman J."/>
            <person name="Fraser-Liggett C."/>
            <person name="Carlton J."/>
        </authorList>
    </citation>
    <scope>NUCLEOTIDE SEQUENCE</scope>
    <source>
        <strain evidence="6">G3</strain>
    </source>
</reference>
<dbReference type="PROSITE" id="PS00108">
    <property type="entry name" value="PROTEIN_KINASE_ST"/>
    <property type="match status" value="1"/>
</dbReference>
<keyword evidence="6" id="KW-0418">Kinase</keyword>
<dbReference type="Gene3D" id="1.10.510.10">
    <property type="entry name" value="Transferase(Phosphotransferase) domain 1"/>
    <property type="match status" value="1"/>
</dbReference>
<dbReference type="PROSITE" id="PS50011">
    <property type="entry name" value="PROTEIN_KINASE_DOM"/>
    <property type="match status" value="1"/>
</dbReference>
<keyword evidence="2 3" id="KW-0067">ATP-binding</keyword>
<evidence type="ECO:0000256" key="1">
    <source>
        <dbReference type="ARBA" id="ARBA00022741"/>
    </source>
</evidence>
<dbReference type="RefSeq" id="XP_001329153.1">
    <property type="nucleotide sequence ID" value="XM_001329118.1"/>
</dbReference>
<sequence length="310" mass="34945">MSEVVQQILSQHDYEIVKMIGKGGSGYCYLVKSLKFNQEFVCKVTKCANVDPKIIESHKSEAQILSNLNHPNIVRIYDYFIESNIVFQILEYCSGGSLIDLIKSNEKLSSNKKNKIFLEIVDALVFMHQKGIAHCDIKLSNILLDQFGRVKICDFGLSHLISKSKTLKCDKSVRGTMNYMSPEILLGIDYDPFMADVWAVGVTFYTLVTGQFPYGSYSSNTILNEIDAGHTKLDPKYGPMSEIVNWCMKIEPQHRPTMSQLQSKMVELFKPNVEPKAKSTYKVLKSVAQHQLITGKKRLSPSSSGILNIV</sequence>
<dbReference type="SUPFAM" id="SSF56112">
    <property type="entry name" value="Protein kinase-like (PK-like)"/>
    <property type="match status" value="1"/>
</dbReference>
<evidence type="ECO:0000259" key="5">
    <source>
        <dbReference type="PROSITE" id="PS50011"/>
    </source>
</evidence>
<dbReference type="InterPro" id="IPR011009">
    <property type="entry name" value="Kinase-like_dom_sf"/>
</dbReference>
<proteinExistence type="inferred from homology"/>
<keyword evidence="6" id="KW-0808">Transferase</keyword>
<dbReference type="CDD" id="cd14014">
    <property type="entry name" value="STKc_PknB_like"/>
    <property type="match status" value="1"/>
</dbReference>
<evidence type="ECO:0000256" key="3">
    <source>
        <dbReference type="PROSITE-ProRule" id="PRU10141"/>
    </source>
</evidence>
<dbReference type="InterPro" id="IPR017441">
    <property type="entry name" value="Protein_kinase_ATP_BS"/>
</dbReference>
<dbReference type="VEuPathDB" id="TrichDB:TVAGG3_0697630"/>
<dbReference type="PANTHER" id="PTHR24362">
    <property type="entry name" value="SERINE/THREONINE-PROTEIN KINASE NEK"/>
    <property type="match status" value="1"/>
</dbReference>
<dbReference type="FunCoup" id="A2DRG7">
    <property type="interactions" value="26"/>
</dbReference>
<dbReference type="GO" id="GO:0004674">
    <property type="term" value="F:protein serine/threonine kinase activity"/>
    <property type="evidence" value="ECO:0007669"/>
    <property type="project" value="UniProtKB-KW"/>
</dbReference>
<gene>
    <name evidence="6" type="ORF">TVAG_280460</name>
</gene>
<protein>
    <submittedName>
        <fullName evidence="6">CAMK family protein kinase</fullName>
    </submittedName>
</protein>
<keyword evidence="7" id="KW-1185">Reference proteome</keyword>
<comment type="similarity">
    <text evidence="4">Belongs to the protein kinase superfamily.</text>
</comment>
<dbReference type="KEGG" id="tva:4774949"/>
<dbReference type="AlphaFoldDB" id="A2DRG7"/>
<dbReference type="VEuPathDB" id="TrichDB:TVAG_280460"/>
<dbReference type="Pfam" id="PF00069">
    <property type="entry name" value="Pkinase"/>
    <property type="match status" value="1"/>
</dbReference>
<keyword evidence="1 3" id="KW-0547">Nucleotide-binding</keyword>
<dbReference type="InterPro" id="IPR008271">
    <property type="entry name" value="Ser/Thr_kinase_AS"/>
</dbReference>
<evidence type="ECO:0000313" key="7">
    <source>
        <dbReference type="Proteomes" id="UP000001542"/>
    </source>
</evidence>
<dbReference type="Proteomes" id="UP000001542">
    <property type="component" value="Unassembled WGS sequence"/>
</dbReference>
<evidence type="ECO:0000313" key="6">
    <source>
        <dbReference type="EMBL" id="EAY16930.1"/>
    </source>
</evidence>
<dbReference type="FunFam" id="1.10.510.10:FF:000571">
    <property type="entry name" value="Maternal embryonic leucine zipper kinase"/>
    <property type="match status" value="1"/>
</dbReference>
<dbReference type="EMBL" id="DS113236">
    <property type="protein sequence ID" value="EAY16930.1"/>
    <property type="molecule type" value="Genomic_DNA"/>
</dbReference>
<dbReference type="SMART" id="SM00220">
    <property type="entry name" value="S_TKc"/>
    <property type="match status" value="1"/>
</dbReference>
<dbReference type="PROSITE" id="PS00107">
    <property type="entry name" value="PROTEIN_KINASE_ATP"/>
    <property type="match status" value="1"/>
</dbReference>
<dbReference type="SMR" id="A2DRG7"/>
<dbReference type="PIRSF" id="PIRSF000654">
    <property type="entry name" value="Integrin-linked_kinase"/>
    <property type="match status" value="1"/>
</dbReference>
<evidence type="ECO:0000256" key="2">
    <source>
        <dbReference type="ARBA" id="ARBA00022840"/>
    </source>
</evidence>
<dbReference type="InterPro" id="IPR000719">
    <property type="entry name" value="Prot_kinase_dom"/>
</dbReference>
<name>A2DRG7_TRIV3</name>
<dbReference type="InParanoid" id="A2DRG7"/>
<reference evidence="6" key="2">
    <citation type="journal article" date="2007" name="Science">
        <title>Draft genome sequence of the sexually transmitted pathogen Trichomonas vaginalis.</title>
        <authorList>
            <person name="Carlton J.M."/>
            <person name="Hirt R.P."/>
            <person name="Silva J.C."/>
            <person name="Delcher A.L."/>
            <person name="Schatz M."/>
            <person name="Zhao Q."/>
            <person name="Wortman J.R."/>
            <person name="Bidwell S.L."/>
            <person name="Alsmark U.C.M."/>
            <person name="Besteiro S."/>
            <person name="Sicheritz-Ponten T."/>
            <person name="Noel C.J."/>
            <person name="Dacks J.B."/>
            <person name="Foster P.G."/>
            <person name="Simillion C."/>
            <person name="Van de Peer Y."/>
            <person name="Miranda-Saavedra D."/>
            <person name="Barton G.J."/>
            <person name="Westrop G.D."/>
            <person name="Mueller S."/>
            <person name="Dessi D."/>
            <person name="Fiori P.L."/>
            <person name="Ren Q."/>
            <person name="Paulsen I."/>
            <person name="Zhang H."/>
            <person name="Bastida-Corcuera F.D."/>
            <person name="Simoes-Barbosa A."/>
            <person name="Brown M.T."/>
            <person name="Hayes R.D."/>
            <person name="Mukherjee M."/>
            <person name="Okumura C.Y."/>
            <person name="Schneider R."/>
            <person name="Smith A.J."/>
            <person name="Vanacova S."/>
            <person name="Villalvazo M."/>
            <person name="Haas B.J."/>
            <person name="Pertea M."/>
            <person name="Feldblyum T.V."/>
            <person name="Utterback T.R."/>
            <person name="Shu C.L."/>
            <person name="Osoegawa K."/>
            <person name="de Jong P.J."/>
            <person name="Hrdy I."/>
            <person name="Horvathova L."/>
            <person name="Zubacova Z."/>
            <person name="Dolezal P."/>
            <person name="Malik S.B."/>
            <person name="Logsdon J.M. Jr."/>
            <person name="Henze K."/>
            <person name="Gupta A."/>
            <person name="Wang C.C."/>
            <person name="Dunne R.L."/>
            <person name="Upcroft J.A."/>
            <person name="Upcroft P."/>
            <person name="White O."/>
            <person name="Salzberg S.L."/>
            <person name="Tang P."/>
            <person name="Chiu C.-H."/>
            <person name="Lee Y.-S."/>
            <person name="Embley T.M."/>
            <person name="Coombs G.H."/>
            <person name="Mottram J.C."/>
            <person name="Tachezy J."/>
            <person name="Fraser-Liggett C.M."/>
            <person name="Johnson P.J."/>
        </authorList>
    </citation>
    <scope>NUCLEOTIDE SEQUENCE [LARGE SCALE GENOMIC DNA]</scope>
    <source>
        <strain evidence="6">G3</strain>
    </source>
</reference>
<dbReference type="STRING" id="5722.A2DRG7"/>
<dbReference type="eggNOG" id="KOG0611">
    <property type="taxonomic scope" value="Eukaryota"/>
</dbReference>
<dbReference type="OrthoDB" id="9396925at2759"/>
<dbReference type="GO" id="GO:0005524">
    <property type="term" value="F:ATP binding"/>
    <property type="evidence" value="ECO:0007669"/>
    <property type="project" value="UniProtKB-UniRule"/>
</dbReference>
<keyword evidence="4" id="KW-0723">Serine/threonine-protein kinase</keyword>
<feature type="domain" description="Protein kinase" evidence="5">
    <location>
        <begin position="14"/>
        <end position="269"/>
    </location>
</feature>
<accession>A2DRG7</accession>
<evidence type="ECO:0000256" key="4">
    <source>
        <dbReference type="RuleBase" id="RU000304"/>
    </source>
</evidence>
<feature type="binding site" evidence="3">
    <location>
        <position position="43"/>
    </location>
    <ligand>
        <name>ATP</name>
        <dbReference type="ChEBI" id="CHEBI:30616"/>
    </ligand>
</feature>
<dbReference type="PANTHER" id="PTHR24362:SF309">
    <property type="entry name" value="PROTEIN KINASE DOMAIN-CONTAINING PROTEIN"/>
    <property type="match status" value="1"/>
</dbReference>